<dbReference type="InterPro" id="IPR018022">
    <property type="entry name" value="IPT"/>
</dbReference>
<evidence type="ECO:0000256" key="1">
    <source>
        <dbReference type="ARBA" id="ARBA00004123"/>
    </source>
</evidence>
<proteinExistence type="inferred from homology"/>
<keyword evidence="4" id="KW-0747">Spliceosome</keyword>
<evidence type="ECO:0000256" key="6">
    <source>
        <dbReference type="ARBA" id="ARBA00023242"/>
    </source>
</evidence>
<dbReference type="GO" id="GO:0005681">
    <property type="term" value="C:spliceosomal complex"/>
    <property type="evidence" value="ECO:0007669"/>
    <property type="project" value="UniProtKB-KW"/>
</dbReference>
<gene>
    <name evidence="7" type="primary">M1W4B7</name>
</gene>
<keyword evidence="5" id="KW-0508">mRNA splicing</keyword>
<keyword evidence="7" id="KW-0808">Transferase</keyword>
<name>A0A5K1JUT2_9APHY</name>
<accession>A0A5K1JUT2</accession>
<dbReference type="SUPFAM" id="SSF52540">
    <property type="entry name" value="P-loop containing nucleoside triphosphate hydrolases"/>
    <property type="match status" value="1"/>
</dbReference>
<dbReference type="GO" id="GO:0052381">
    <property type="term" value="F:tRNA dimethylallyltransferase activity"/>
    <property type="evidence" value="ECO:0007669"/>
    <property type="project" value="UniProtKB-EC"/>
</dbReference>
<dbReference type="HAMAP" id="MF_00185">
    <property type="entry name" value="IPP_trans"/>
    <property type="match status" value="1"/>
</dbReference>
<evidence type="ECO:0000256" key="3">
    <source>
        <dbReference type="ARBA" id="ARBA00022664"/>
    </source>
</evidence>
<dbReference type="InterPro" id="IPR005037">
    <property type="entry name" value="PRP38"/>
</dbReference>
<dbReference type="Gene3D" id="3.30.160.60">
    <property type="entry name" value="Classic Zinc Finger"/>
    <property type="match status" value="1"/>
</dbReference>
<dbReference type="GO" id="GO:0006397">
    <property type="term" value="P:mRNA processing"/>
    <property type="evidence" value="ECO:0007669"/>
    <property type="project" value="UniProtKB-KW"/>
</dbReference>
<evidence type="ECO:0000256" key="4">
    <source>
        <dbReference type="ARBA" id="ARBA00022728"/>
    </source>
</evidence>
<evidence type="ECO:0000256" key="2">
    <source>
        <dbReference type="ARBA" id="ARBA00006164"/>
    </source>
</evidence>
<dbReference type="EC" id="2.5.1.75" evidence="7"/>
<dbReference type="GO" id="GO:0008380">
    <property type="term" value="P:RNA splicing"/>
    <property type="evidence" value="ECO:0007669"/>
    <property type="project" value="UniProtKB-KW"/>
</dbReference>
<comment type="similarity">
    <text evidence="2">Belongs to the PRP38 family.</text>
</comment>
<dbReference type="AlphaFoldDB" id="A0A5K1JUT2"/>
<keyword evidence="6" id="KW-0539">Nucleus</keyword>
<dbReference type="Gene3D" id="3.40.50.300">
    <property type="entry name" value="P-loop containing nucleotide triphosphate hydrolases"/>
    <property type="match status" value="2"/>
</dbReference>
<dbReference type="Pfam" id="PF03371">
    <property type="entry name" value="PRP38"/>
    <property type="match status" value="1"/>
</dbReference>
<evidence type="ECO:0000313" key="7">
    <source>
        <dbReference type="EMBL" id="VWO95134.1"/>
    </source>
</evidence>
<organism evidence="7">
    <name type="scientific">Ganoderma boninense</name>
    <dbReference type="NCBI Taxonomy" id="34458"/>
    <lineage>
        <taxon>Eukaryota</taxon>
        <taxon>Fungi</taxon>
        <taxon>Dikarya</taxon>
        <taxon>Basidiomycota</taxon>
        <taxon>Agaricomycotina</taxon>
        <taxon>Agaricomycetes</taxon>
        <taxon>Polyporales</taxon>
        <taxon>Polyporaceae</taxon>
        <taxon>Ganoderma</taxon>
    </lineage>
</organism>
<dbReference type="InterPro" id="IPR027417">
    <property type="entry name" value="P-loop_NTPase"/>
</dbReference>
<protein>
    <submittedName>
        <fullName evidence="7">tRNA dimethylallyltransferase (EC)</fullName>
        <ecNumber evidence="7">2.5.1.75</ecNumber>
    </submittedName>
</protein>
<dbReference type="Pfam" id="PF01715">
    <property type="entry name" value="IPPT"/>
    <property type="match status" value="1"/>
</dbReference>
<dbReference type="EMBL" id="LR724539">
    <property type="protein sequence ID" value="VWO95134.1"/>
    <property type="molecule type" value="Genomic_DNA"/>
</dbReference>
<dbReference type="GO" id="GO:0008033">
    <property type="term" value="P:tRNA processing"/>
    <property type="evidence" value="ECO:0007669"/>
    <property type="project" value="InterPro"/>
</dbReference>
<reference evidence="7" key="1">
    <citation type="submission" date="2019-10" db="EMBL/GenBank/DDBJ databases">
        <authorList>
            <person name="Nor Muhammad N."/>
        </authorList>
    </citation>
    <scope>NUCLEOTIDE SEQUENCE</scope>
</reference>
<evidence type="ECO:0000256" key="5">
    <source>
        <dbReference type="ARBA" id="ARBA00023187"/>
    </source>
</evidence>
<keyword evidence="3" id="KW-0507">mRNA processing</keyword>
<comment type="subcellular location">
    <subcellularLocation>
        <location evidence="1">Nucleus</location>
    </subcellularLocation>
</comment>
<sequence>MANTTVRGAVAIHGQNPQYLVESVIRSRIYDSNYWKEHCFALTAETIIDKALELKAIGGVYGNQKPTEFLCLLLKLLQLQPEKEILLEYLQADEFKYLRALAVFYIRMTFRPVEVYEVLEPLLKDYRKLRHLGMGGYTLTFMDEFPFWLTLALPISEQEHFTGSRQWLGWSLPVFKRPFSVAANMSSKPLIVICGTTGVGKSKLGIELALALSGNRQNHPYNGARIINADSMQVYTGMDVITNKVPLAERCGVEHLLMDYKKPGEQLTGPEWIKDAIQAIEDTHSRNQVPIVVGGTSYWIQHLIFPERMASMDKSGDDSPEAEVSTPPSTALMNVLASLPPELLSLFNNLPEQAPTADQDPQLSLSLHKLLAHLDPVVSQRWHWRDSRKVLTNLRIIQENRRLASEIIQEQSQLTPKPRYRTLCFWLYAKPDVLKPRLDERVDQMIEEFHDYLAASVASEEAFRLAVEQMKLGTRRYAKRQVAWIRNKLLPVVNAVNAESQDGGGEPVVPTYLLDATELGDAWKTNVHAIGNDISRDFLEGVALPNPLTLSQAASEMLAARDRPTDPIAVLNANKRVVCTVCTTDPDQPVLVDGVKWEMHQRSRGHRRMTGKDKGVSTS</sequence>
<dbReference type="Gene3D" id="1.10.20.140">
    <property type="match status" value="1"/>
</dbReference>
<dbReference type="PANTHER" id="PTHR23142">
    <property type="entry name" value="PRE-MRNA-SPLICING FACTOR 38A-RELATED"/>
    <property type="match status" value="1"/>
</dbReference>